<keyword evidence="1" id="KW-1133">Transmembrane helix</keyword>
<proteinExistence type="predicted"/>
<evidence type="ECO:0000313" key="3">
    <source>
        <dbReference type="Proteomes" id="UP000215158"/>
    </source>
</evidence>
<evidence type="ECO:0000313" key="2">
    <source>
        <dbReference type="EMBL" id="ASV99006.1"/>
    </source>
</evidence>
<keyword evidence="3" id="KW-1185">Reference proteome</keyword>
<dbReference type="KEGG" id="parb:CJU94_13080"/>
<evidence type="ECO:0000256" key="1">
    <source>
        <dbReference type="SAM" id="Phobius"/>
    </source>
</evidence>
<feature type="transmembrane region" description="Helical" evidence="1">
    <location>
        <begin position="12"/>
        <end position="29"/>
    </location>
</feature>
<name>A0A248VJ04_9BURK</name>
<dbReference type="Gene3D" id="3.30.40.10">
    <property type="entry name" value="Zinc/RING finger domain, C3HC4 (zinc finger)"/>
    <property type="match status" value="1"/>
</dbReference>
<organism evidence="2 3">
    <name type="scientific">Paraburkholderia aromaticivorans</name>
    <dbReference type="NCBI Taxonomy" id="2026199"/>
    <lineage>
        <taxon>Bacteria</taxon>
        <taxon>Pseudomonadati</taxon>
        <taxon>Pseudomonadota</taxon>
        <taxon>Betaproteobacteria</taxon>
        <taxon>Burkholderiales</taxon>
        <taxon>Burkholderiaceae</taxon>
        <taxon>Paraburkholderia</taxon>
    </lineage>
</organism>
<accession>A0A248VJ04</accession>
<keyword evidence="1" id="KW-0472">Membrane</keyword>
<dbReference type="Proteomes" id="UP000215158">
    <property type="component" value="Chromosome 1"/>
</dbReference>
<protein>
    <submittedName>
        <fullName evidence="2">Uncharacterized protein</fullName>
    </submittedName>
</protein>
<keyword evidence="1" id="KW-0812">Transmembrane</keyword>
<sequence>MDDNDSNDSLGAAGAAAAIGFAGLLIYGLRRATSMNAQCDVCHKGLRPVLFNGVACSKCSTKLCRDHATPNVFRDRLPAGSWSRTDWLCSACESDAVGIVKAARKVEVFSDRYAGRVRYDDSRGTEQLTTEWTESRDDAETHLRILAAMRGFDVVFERAFEAEQREDGNYKFRVWRAVGIGACL</sequence>
<dbReference type="InterPro" id="IPR011011">
    <property type="entry name" value="Znf_FYVE_PHD"/>
</dbReference>
<dbReference type="InterPro" id="IPR013083">
    <property type="entry name" value="Znf_RING/FYVE/PHD"/>
</dbReference>
<dbReference type="AlphaFoldDB" id="A0A248VJ04"/>
<gene>
    <name evidence="2" type="ORF">CJU94_13080</name>
</gene>
<dbReference type="RefSeq" id="WP_095419030.1">
    <property type="nucleotide sequence ID" value="NZ_CP022989.1"/>
</dbReference>
<dbReference type="EMBL" id="CP022989">
    <property type="protein sequence ID" value="ASV99006.1"/>
    <property type="molecule type" value="Genomic_DNA"/>
</dbReference>
<reference evidence="2 3" key="1">
    <citation type="submission" date="2017-08" db="EMBL/GenBank/DDBJ databases">
        <title>Identification and genetic characteristics of simultaneous BTEX- and naphthalene-degrading Paraburkholderia sp. BN5 isolated from petroleum-contaminated soil.</title>
        <authorList>
            <person name="Lee Y."/>
            <person name="Jeon C.O."/>
        </authorList>
    </citation>
    <scope>NUCLEOTIDE SEQUENCE [LARGE SCALE GENOMIC DNA]</scope>
    <source>
        <strain evidence="2 3">BN5</strain>
    </source>
</reference>
<dbReference type="SUPFAM" id="SSF57903">
    <property type="entry name" value="FYVE/PHD zinc finger"/>
    <property type="match status" value="1"/>
</dbReference>